<accession>A0A016SBR3</accession>
<name>A0A016SBR3_9BILA</name>
<evidence type="ECO:0000313" key="1">
    <source>
        <dbReference type="EMBL" id="EYB87841.1"/>
    </source>
</evidence>
<dbReference type="Proteomes" id="UP000024635">
    <property type="component" value="Unassembled WGS sequence"/>
</dbReference>
<protein>
    <submittedName>
        <fullName evidence="1">Uncharacterized protein</fullName>
    </submittedName>
</protein>
<proteinExistence type="predicted"/>
<gene>
    <name evidence="1" type="primary">Acey_s0256.g358</name>
    <name evidence="1" type="ORF">Y032_0256g358</name>
</gene>
<reference evidence="2" key="1">
    <citation type="journal article" date="2015" name="Nat. Genet.">
        <title>The genome and transcriptome of the zoonotic hookworm Ancylostoma ceylanicum identify infection-specific gene families.</title>
        <authorList>
            <person name="Schwarz E.M."/>
            <person name="Hu Y."/>
            <person name="Antoshechkin I."/>
            <person name="Miller M.M."/>
            <person name="Sternberg P.W."/>
            <person name="Aroian R.V."/>
        </authorList>
    </citation>
    <scope>NUCLEOTIDE SEQUENCE</scope>
    <source>
        <strain evidence="2">HY135</strain>
    </source>
</reference>
<evidence type="ECO:0000313" key="2">
    <source>
        <dbReference type="Proteomes" id="UP000024635"/>
    </source>
</evidence>
<dbReference type="EMBL" id="JARK01001592">
    <property type="protein sequence ID" value="EYB87841.1"/>
    <property type="molecule type" value="Genomic_DNA"/>
</dbReference>
<dbReference type="AlphaFoldDB" id="A0A016SBR3"/>
<sequence>MASNGRRERARQRRGNSDCLLHLSRQREFTTYRFSSVSPLSRPAASMQQTTRVPAPRSHPLSAAVRSSMHACFIHGICIIVSDAVLSSAKHGF</sequence>
<keyword evidence="2" id="KW-1185">Reference proteome</keyword>
<comment type="caution">
    <text evidence="1">The sequence shown here is derived from an EMBL/GenBank/DDBJ whole genome shotgun (WGS) entry which is preliminary data.</text>
</comment>
<organism evidence="1 2">
    <name type="scientific">Ancylostoma ceylanicum</name>
    <dbReference type="NCBI Taxonomy" id="53326"/>
    <lineage>
        <taxon>Eukaryota</taxon>
        <taxon>Metazoa</taxon>
        <taxon>Ecdysozoa</taxon>
        <taxon>Nematoda</taxon>
        <taxon>Chromadorea</taxon>
        <taxon>Rhabditida</taxon>
        <taxon>Rhabditina</taxon>
        <taxon>Rhabditomorpha</taxon>
        <taxon>Strongyloidea</taxon>
        <taxon>Ancylostomatidae</taxon>
        <taxon>Ancylostomatinae</taxon>
        <taxon>Ancylostoma</taxon>
    </lineage>
</organism>